<dbReference type="GO" id="GO:0016787">
    <property type="term" value="F:hydrolase activity"/>
    <property type="evidence" value="ECO:0007669"/>
    <property type="project" value="UniProtKB-KW"/>
</dbReference>
<dbReference type="AlphaFoldDB" id="A0A6P4B1K4"/>
<proteinExistence type="inferred from homology"/>
<keyword evidence="1" id="KW-0547">Nucleotide-binding</keyword>
<comment type="catalytic activity">
    <reaction evidence="1">
        <text>ATP + H2O = ADP + phosphate + H(+)</text>
        <dbReference type="Rhea" id="RHEA:13065"/>
        <dbReference type="ChEBI" id="CHEBI:15377"/>
        <dbReference type="ChEBI" id="CHEBI:15378"/>
        <dbReference type="ChEBI" id="CHEBI:30616"/>
        <dbReference type="ChEBI" id="CHEBI:43474"/>
        <dbReference type="ChEBI" id="CHEBI:456216"/>
        <dbReference type="EC" id="5.6.2.3"/>
    </reaction>
</comment>
<dbReference type="GeneID" id="107458764"/>
<dbReference type="GO" id="GO:0006310">
    <property type="term" value="P:DNA recombination"/>
    <property type="evidence" value="ECO:0007669"/>
    <property type="project" value="UniProtKB-KW"/>
</dbReference>
<evidence type="ECO:0000256" key="1">
    <source>
        <dbReference type="RuleBase" id="RU363044"/>
    </source>
</evidence>
<evidence type="ECO:0000259" key="2">
    <source>
        <dbReference type="Pfam" id="PF05970"/>
    </source>
</evidence>
<keyword evidence="1" id="KW-0378">Hydrolase</keyword>
<dbReference type="Gene3D" id="3.40.50.300">
    <property type="entry name" value="P-loop containing nucleotide triphosphate hydrolases"/>
    <property type="match status" value="1"/>
</dbReference>
<evidence type="ECO:0000313" key="3">
    <source>
        <dbReference type="Proteomes" id="UP000515211"/>
    </source>
</evidence>
<sequence>MGFLIDDNEFVSTIKEVVELASAAWLRRLFVILLLSDSMGRPLSVWEQIWAYLSDDILYRIRHELQYPGKNFHNGKSLRNYADMPVPNNSLVSQFSNLMLLRELQYDAVSLTCEHDVNILKVNEEQRVVYDKIIDCVSNKRHGVFFVYGFGGTGKTFLYRVLSARLRYEKKIVISIASLLLPGSKMAHSRFNIPVELTEDTICRIKKDSPKS</sequence>
<keyword evidence="1" id="KW-0067">ATP-binding</keyword>
<keyword evidence="1" id="KW-0227">DNA damage</keyword>
<feature type="domain" description="DNA helicase Pif1-like DEAD-box helicase" evidence="2">
    <location>
        <begin position="122"/>
        <end position="209"/>
    </location>
</feature>
<gene>
    <name evidence="4" type="primary">LOC107458764</name>
</gene>
<dbReference type="SUPFAM" id="SSF52540">
    <property type="entry name" value="P-loop containing nucleoside triphosphate hydrolases"/>
    <property type="match status" value="1"/>
</dbReference>
<keyword evidence="1" id="KW-0234">DNA repair</keyword>
<dbReference type="KEGG" id="adu:107458764"/>
<dbReference type="EC" id="5.6.2.3" evidence="1"/>
<protein>
    <recommendedName>
        <fullName evidence="1">ATP-dependent DNA helicase</fullName>
        <ecNumber evidence="1">5.6.2.3</ecNumber>
    </recommendedName>
</protein>
<accession>A0A6P4B1K4</accession>
<dbReference type="Proteomes" id="UP000515211">
    <property type="component" value="Chromosome 7"/>
</dbReference>
<keyword evidence="1" id="KW-0233">DNA recombination</keyword>
<dbReference type="GO" id="GO:0005524">
    <property type="term" value="F:ATP binding"/>
    <property type="evidence" value="ECO:0007669"/>
    <property type="project" value="UniProtKB-KW"/>
</dbReference>
<dbReference type="PANTHER" id="PTHR10492:SF78">
    <property type="entry name" value="ATP-DEPENDENT DNA HELICASE"/>
    <property type="match status" value="1"/>
</dbReference>
<dbReference type="GO" id="GO:0000723">
    <property type="term" value="P:telomere maintenance"/>
    <property type="evidence" value="ECO:0007669"/>
    <property type="project" value="InterPro"/>
</dbReference>
<reference evidence="3" key="1">
    <citation type="journal article" date="2016" name="Nat. Genet.">
        <title>The genome sequences of Arachis duranensis and Arachis ipaensis, the diploid ancestors of cultivated peanut.</title>
        <authorList>
            <person name="Bertioli D.J."/>
            <person name="Cannon S.B."/>
            <person name="Froenicke L."/>
            <person name="Huang G."/>
            <person name="Farmer A.D."/>
            <person name="Cannon E.K."/>
            <person name="Liu X."/>
            <person name="Gao D."/>
            <person name="Clevenger J."/>
            <person name="Dash S."/>
            <person name="Ren L."/>
            <person name="Moretzsohn M.C."/>
            <person name="Shirasawa K."/>
            <person name="Huang W."/>
            <person name="Vidigal B."/>
            <person name="Abernathy B."/>
            <person name="Chu Y."/>
            <person name="Niederhuth C.E."/>
            <person name="Umale P."/>
            <person name="Araujo A.C."/>
            <person name="Kozik A."/>
            <person name="Kim K.D."/>
            <person name="Burow M.D."/>
            <person name="Varshney R.K."/>
            <person name="Wang X."/>
            <person name="Zhang X."/>
            <person name="Barkley N."/>
            <person name="Guimaraes P.M."/>
            <person name="Isobe S."/>
            <person name="Guo B."/>
            <person name="Liao B."/>
            <person name="Stalker H.T."/>
            <person name="Schmitz R.J."/>
            <person name="Scheffler B.E."/>
            <person name="Leal-Bertioli S.C."/>
            <person name="Xun X."/>
            <person name="Jackson S.A."/>
            <person name="Michelmore R."/>
            <person name="Ozias-Akins P."/>
        </authorList>
    </citation>
    <scope>NUCLEOTIDE SEQUENCE [LARGE SCALE GENOMIC DNA]</scope>
    <source>
        <strain evidence="3">cv. V14167</strain>
    </source>
</reference>
<dbReference type="Pfam" id="PF05970">
    <property type="entry name" value="PIF1"/>
    <property type="match status" value="1"/>
</dbReference>
<evidence type="ECO:0000313" key="4">
    <source>
        <dbReference type="RefSeq" id="XP_015932450.1"/>
    </source>
</evidence>
<dbReference type="InterPro" id="IPR027417">
    <property type="entry name" value="P-loop_NTPase"/>
</dbReference>
<keyword evidence="1" id="KW-0347">Helicase</keyword>
<dbReference type="InterPro" id="IPR010285">
    <property type="entry name" value="DNA_helicase_pif1-like_DEAD"/>
</dbReference>
<organism evidence="3 4">
    <name type="scientific">Arachis duranensis</name>
    <name type="common">Wild peanut</name>
    <dbReference type="NCBI Taxonomy" id="130453"/>
    <lineage>
        <taxon>Eukaryota</taxon>
        <taxon>Viridiplantae</taxon>
        <taxon>Streptophyta</taxon>
        <taxon>Embryophyta</taxon>
        <taxon>Tracheophyta</taxon>
        <taxon>Spermatophyta</taxon>
        <taxon>Magnoliopsida</taxon>
        <taxon>eudicotyledons</taxon>
        <taxon>Gunneridae</taxon>
        <taxon>Pentapetalae</taxon>
        <taxon>rosids</taxon>
        <taxon>fabids</taxon>
        <taxon>Fabales</taxon>
        <taxon>Fabaceae</taxon>
        <taxon>Papilionoideae</taxon>
        <taxon>50 kb inversion clade</taxon>
        <taxon>dalbergioids sensu lato</taxon>
        <taxon>Dalbergieae</taxon>
        <taxon>Pterocarpus clade</taxon>
        <taxon>Arachis</taxon>
    </lineage>
</organism>
<name>A0A6P4B1K4_ARADU</name>
<dbReference type="GO" id="GO:0006281">
    <property type="term" value="P:DNA repair"/>
    <property type="evidence" value="ECO:0007669"/>
    <property type="project" value="UniProtKB-KW"/>
</dbReference>
<dbReference type="PANTHER" id="PTHR10492">
    <property type="match status" value="1"/>
</dbReference>
<dbReference type="RefSeq" id="XP_015932450.1">
    <property type="nucleotide sequence ID" value="XM_016076964.1"/>
</dbReference>
<reference evidence="4" key="2">
    <citation type="submission" date="2025-08" db="UniProtKB">
        <authorList>
            <consortium name="RefSeq"/>
        </authorList>
    </citation>
    <scope>IDENTIFICATION</scope>
    <source>
        <tissue evidence="4">Whole plant</tissue>
    </source>
</reference>
<dbReference type="OrthoDB" id="1918649at2759"/>
<comment type="cofactor">
    <cofactor evidence="1">
        <name>Mg(2+)</name>
        <dbReference type="ChEBI" id="CHEBI:18420"/>
    </cofactor>
</comment>
<keyword evidence="3" id="KW-1185">Reference proteome</keyword>
<comment type="similarity">
    <text evidence="1">Belongs to the helicase family.</text>
</comment>
<dbReference type="GO" id="GO:0043139">
    <property type="term" value="F:5'-3' DNA helicase activity"/>
    <property type="evidence" value="ECO:0007669"/>
    <property type="project" value="UniProtKB-EC"/>
</dbReference>